<feature type="domain" description="GATA-type" evidence="8">
    <location>
        <begin position="658"/>
        <end position="683"/>
    </location>
</feature>
<feature type="compositionally biased region" description="Basic and acidic residues" evidence="7">
    <location>
        <begin position="145"/>
        <end position="157"/>
    </location>
</feature>
<dbReference type="GO" id="GO:0016581">
    <property type="term" value="C:NuRD complex"/>
    <property type="evidence" value="ECO:0007669"/>
    <property type="project" value="TreeGrafter"/>
</dbReference>
<evidence type="ECO:0000256" key="5">
    <source>
        <dbReference type="ARBA" id="ARBA00023242"/>
    </source>
</evidence>
<keyword evidence="5" id="KW-0539">Nucleus</keyword>
<feature type="compositionally biased region" description="Basic and acidic residues" evidence="7">
    <location>
        <begin position="226"/>
        <end position="240"/>
    </location>
</feature>
<feature type="compositionally biased region" description="Polar residues" evidence="7">
    <location>
        <begin position="190"/>
        <end position="202"/>
    </location>
</feature>
<organism evidence="9 10">
    <name type="scientific">Holothuria leucospilota</name>
    <name type="common">Black long sea cucumber</name>
    <name type="synonym">Mertensiothuria leucospilota</name>
    <dbReference type="NCBI Taxonomy" id="206669"/>
    <lineage>
        <taxon>Eukaryota</taxon>
        <taxon>Metazoa</taxon>
        <taxon>Echinodermata</taxon>
        <taxon>Eleutherozoa</taxon>
        <taxon>Echinozoa</taxon>
        <taxon>Holothuroidea</taxon>
        <taxon>Aspidochirotacea</taxon>
        <taxon>Aspidochirotida</taxon>
        <taxon>Holothuriidae</taxon>
        <taxon>Holothuria</taxon>
    </lineage>
</organism>
<evidence type="ECO:0000256" key="4">
    <source>
        <dbReference type="ARBA" id="ARBA00023163"/>
    </source>
</evidence>
<feature type="region of interest" description="Disordered" evidence="7">
    <location>
        <begin position="1"/>
        <end position="352"/>
    </location>
</feature>
<evidence type="ECO:0000259" key="8">
    <source>
        <dbReference type="PROSITE" id="PS50114"/>
    </source>
</evidence>
<evidence type="ECO:0000256" key="7">
    <source>
        <dbReference type="SAM" id="MobiDB-lite"/>
    </source>
</evidence>
<dbReference type="EMBL" id="JAIZAY010000014">
    <property type="protein sequence ID" value="KAJ8029307.1"/>
    <property type="molecule type" value="Genomic_DNA"/>
</dbReference>
<feature type="compositionally biased region" description="Polar residues" evidence="7">
    <location>
        <begin position="520"/>
        <end position="535"/>
    </location>
</feature>
<keyword evidence="6" id="KW-0863">Zinc-finger</keyword>
<name>A0A9Q1GYK3_HOLLE</name>
<feature type="compositionally biased region" description="Polar residues" evidence="7">
    <location>
        <begin position="134"/>
        <end position="144"/>
    </location>
</feature>
<feature type="compositionally biased region" description="Basic and acidic residues" evidence="7">
    <location>
        <begin position="166"/>
        <end position="189"/>
    </location>
</feature>
<dbReference type="GO" id="GO:0043565">
    <property type="term" value="F:sequence-specific DNA binding"/>
    <property type="evidence" value="ECO:0007669"/>
    <property type="project" value="InterPro"/>
</dbReference>
<feature type="compositionally biased region" description="Polar residues" evidence="7">
    <location>
        <begin position="417"/>
        <end position="426"/>
    </location>
</feature>
<protein>
    <submittedName>
        <fullName evidence="9">Transcriptional repressor p66-alpha</fullName>
    </submittedName>
</protein>
<feature type="compositionally biased region" description="Polar residues" evidence="7">
    <location>
        <begin position="488"/>
        <end position="500"/>
    </location>
</feature>
<proteinExistence type="predicted"/>
<feature type="compositionally biased region" description="Basic and acidic residues" evidence="7">
    <location>
        <begin position="205"/>
        <end position="216"/>
    </location>
</feature>
<evidence type="ECO:0000313" key="9">
    <source>
        <dbReference type="EMBL" id="KAJ8029307.1"/>
    </source>
</evidence>
<feature type="region of interest" description="Disordered" evidence="7">
    <location>
        <begin position="417"/>
        <end position="539"/>
    </location>
</feature>
<dbReference type="GO" id="GO:0000122">
    <property type="term" value="P:negative regulation of transcription by RNA polymerase II"/>
    <property type="evidence" value="ECO:0007669"/>
    <property type="project" value="InterPro"/>
</dbReference>
<evidence type="ECO:0000256" key="3">
    <source>
        <dbReference type="ARBA" id="ARBA00023054"/>
    </source>
</evidence>
<dbReference type="PROSITE" id="PS50114">
    <property type="entry name" value="GATA_ZN_FINGER_2"/>
    <property type="match status" value="1"/>
</dbReference>
<dbReference type="InterPro" id="IPR000679">
    <property type="entry name" value="Znf_GATA"/>
</dbReference>
<evidence type="ECO:0000256" key="1">
    <source>
        <dbReference type="ARBA" id="ARBA00004123"/>
    </source>
</evidence>
<keyword evidence="2" id="KW-0805">Transcription regulation</keyword>
<dbReference type="PANTHER" id="PTHR13455">
    <property type="entry name" value="TRANSCRIPTIONAL REPRESSOR P66-RELATED"/>
    <property type="match status" value="1"/>
</dbReference>
<keyword evidence="10" id="KW-1185">Reference proteome</keyword>
<dbReference type="Pfam" id="PF16563">
    <property type="entry name" value="P66_CC"/>
    <property type="match status" value="1"/>
</dbReference>
<dbReference type="OrthoDB" id="7331812at2759"/>
<feature type="compositionally biased region" description="Polar residues" evidence="7">
    <location>
        <begin position="71"/>
        <end position="105"/>
    </location>
</feature>
<comment type="caution">
    <text evidence="9">The sequence shown here is derived from an EMBL/GenBank/DDBJ whole genome shotgun (WGS) entry which is preliminary data.</text>
</comment>
<feature type="compositionally biased region" description="Basic and acidic residues" evidence="7">
    <location>
        <begin position="121"/>
        <end position="132"/>
    </location>
</feature>
<gene>
    <name evidence="9" type="ORF">HOLleu_28672</name>
</gene>
<keyword evidence="3" id="KW-0175">Coiled coil</keyword>
<sequence length="832" mass="92761">MDDIVEETCETGPLKRQLNHDTEQDTNGEDALDSPPKRPKLSDETQVTNHKTFPETETDPTAGVNGAITKLSDSVTSNIGNNSVAHTQVTLKPNSTPSKQRTLPSNGEGERTSDCEPMQVCEEKGEQEEKTTHQRSQADPSLSSNEKENSECLENKTARTCSEGGKSLERVNSEEVAKKDVNSKSEVQTDNKLTNCDQSAGLLQNERENSSEECQKQLENSGANVEKPEDLSYSKDKEQVLHNVGNNPGSPLNLAGTKSESISKGSLKSTENVLQRKEKESSGASRRKVSSDMTARIQDDDKWDEEESEEKVVSMLDESMDGDVTNGLTGQRMTRSRTRKAKGIEDAPPKSIYVELSEDSDFTDDSPPVSPWIDPLAKLTPELLLQREKSTKFLREALRVQESKLLFLKKIKQNQQQPVFQQASTNHPPPNLSHNRVGLPTHNSSVSSSPQLPLQPNRGRPSLPKPGYPAAQQHSGQRQPMPLLIRGSTPQSTRNVQSGHSGPPPLLLVSQGKQAAHGGQISQNRATTVQQQHQMVRQHAVKPGPHIQQRSGIHVTNQQMAHQQRRDVTNTAPAVEAQSAASRQAAAKLALRKQLEKTLLQIPPPKPPPPELHFLPSAANNEFIILVGLEEVVNTILNLDNSKKEKDRESPRFLDPFKCAQCKTDFTTIWKHDPKQGIMCEACIVSNQKRALKAEHTNRLKTAFVKALQQEQEIEQRMQQSQQAKPTPAHVVHSFCFLQQQQPSRTMYNMTTQSLPSVRRVLNPPVVSQQQQHQQRIPTSYQYLQHIHPGSSGQRPMLTKQPMYRMPTTDRQIYLDMIPSKGLGPQTIVWKR</sequence>
<dbReference type="Pfam" id="PF00320">
    <property type="entry name" value="GATA"/>
    <property type="match status" value="1"/>
</dbReference>
<dbReference type="AlphaFoldDB" id="A0A9Q1GYK3"/>
<dbReference type="InterPro" id="IPR032346">
    <property type="entry name" value="P66_CC"/>
</dbReference>
<evidence type="ECO:0000256" key="6">
    <source>
        <dbReference type="PROSITE-ProRule" id="PRU00094"/>
    </source>
</evidence>
<feature type="compositionally biased region" description="Polar residues" evidence="7">
    <location>
        <begin position="244"/>
        <end position="273"/>
    </location>
</feature>
<accession>A0A9Q1GYK3</accession>
<dbReference type="Proteomes" id="UP001152320">
    <property type="component" value="Chromosome 14"/>
</dbReference>
<comment type="subcellular location">
    <subcellularLocation>
        <location evidence="1">Nucleus</location>
    </subcellularLocation>
</comment>
<keyword evidence="6" id="KW-0479">Metal-binding</keyword>
<keyword evidence="6" id="KW-0862">Zinc</keyword>
<dbReference type="PANTHER" id="PTHR13455:SF7">
    <property type="entry name" value="SIMJANG, ISOFORM E"/>
    <property type="match status" value="1"/>
</dbReference>
<keyword evidence="4" id="KW-0804">Transcription</keyword>
<reference evidence="9" key="1">
    <citation type="submission" date="2021-10" db="EMBL/GenBank/DDBJ databases">
        <title>Tropical sea cucumber genome reveals ecological adaptation and Cuvierian tubules defense mechanism.</title>
        <authorList>
            <person name="Chen T."/>
        </authorList>
    </citation>
    <scope>NUCLEOTIDE SEQUENCE</scope>
    <source>
        <strain evidence="9">Nanhai2018</strain>
        <tissue evidence="9">Muscle</tissue>
    </source>
</reference>
<dbReference type="GO" id="GO:0008270">
    <property type="term" value="F:zinc ion binding"/>
    <property type="evidence" value="ECO:0007669"/>
    <property type="project" value="UniProtKB-KW"/>
</dbReference>
<evidence type="ECO:0000256" key="2">
    <source>
        <dbReference type="ARBA" id="ARBA00023015"/>
    </source>
</evidence>
<evidence type="ECO:0000313" key="10">
    <source>
        <dbReference type="Proteomes" id="UP001152320"/>
    </source>
</evidence>
<feature type="compositionally biased region" description="Low complexity" evidence="7">
    <location>
        <begin position="444"/>
        <end position="456"/>
    </location>
</feature>
<dbReference type="Gene3D" id="6.10.250.1650">
    <property type="match status" value="1"/>
</dbReference>
<dbReference type="InterPro" id="IPR040386">
    <property type="entry name" value="P66"/>
</dbReference>